<dbReference type="RefSeq" id="WP_014856672.1">
    <property type="nucleotide sequence ID" value="NC_018178.1"/>
</dbReference>
<dbReference type="HOGENOM" id="CLU_194473_0_0_10"/>
<name>I6Z7U9_MELRP</name>
<dbReference type="OrthoDB" id="1493123at2"/>
<evidence type="ECO:0000313" key="1">
    <source>
        <dbReference type="EMBL" id="AFN75240.1"/>
    </source>
</evidence>
<accession>I6Z7U9</accession>
<dbReference type="AlphaFoldDB" id="I6Z7U9"/>
<sequence length="73" mass="8712">MKTILFSTAIYNRNRISFLYGLTPFIVEPYYITRNRRGKKVLYGRINGANEIRSFEYEKISNIKILGMQNFRL</sequence>
<proteinExistence type="predicted"/>
<dbReference type="KEGG" id="mro:MROS_2008"/>
<reference evidence="1 2" key="1">
    <citation type="journal article" date="2013" name="PLoS ONE">
        <title>Genomic analysis of Melioribacter roseus, facultatively anaerobic organotrophic bacterium representing a novel deep lineage within Bacteriodetes/Chlorobi group.</title>
        <authorList>
            <person name="Kadnikov V.V."/>
            <person name="Mardanov A.V."/>
            <person name="Podosokorskaya O.A."/>
            <person name="Gavrilov S.N."/>
            <person name="Kublanov I.V."/>
            <person name="Beletsky A.V."/>
            <person name="Bonch-Osmolovskaya E.A."/>
            <person name="Ravin N.V."/>
        </authorList>
    </citation>
    <scope>NUCLEOTIDE SEQUENCE [LARGE SCALE GENOMIC DNA]</scope>
    <source>
        <strain evidence="2">JCM 17771 / P3M-2</strain>
    </source>
</reference>
<organism evidence="1 2">
    <name type="scientific">Melioribacter roseus (strain DSM 23840 / JCM 17771 / VKM B-2668 / P3M-2)</name>
    <dbReference type="NCBI Taxonomy" id="1191523"/>
    <lineage>
        <taxon>Bacteria</taxon>
        <taxon>Pseudomonadati</taxon>
        <taxon>Ignavibacteriota</taxon>
        <taxon>Ignavibacteria</taxon>
        <taxon>Ignavibacteriales</taxon>
        <taxon>Melioribacteraceae</taxon>
        <taxon>Melioribacter</taxon>
    </lineage>
</organism>
<gene>
    <name evidence="1" type="ordered locus">MROS_2008</name>
</gene>
<evidence type="ECO:0000313" key="2">
    <source>
        <dbReference type="Proteomes" id="UP000009011"/>
    </source>
</evidence>
<protein>
    <submittedName>
        <fullName evidence="1">Uncharacterized protein</fullName>
    </submittedName>
</protein>
<keyword evidence="2" id="KW-1185">Reference proteome</keyword>
<dbReference type="Proteomes" id="UP000009011">
    <property type="component" value="Chromosome"/>
</dbReference>
<dbReference type="EMBL" id="CP003557">
    <property type="protein sequence ID" value="AFN75240.1"/>
    <property type="molecule type" value="Genomic_DNA"/>
</dbReference>
<dbReference type="STRING" id="1191523.MROS_2008"/>